<feature type="domain" description="Isochorismatase-like" evidence="3">
    <location>
        <begin position="20"/>
        <end position="168"/>
    </location>
</feature>
<dbReference type="FunFam" id="3.40.50.850:FF:000001">
    <property type="entry name" value="Isochorismatase domain-containing protein 1"/>
    <property type="match status" value="1"/>
</dbReference>
<sequence length="220" mass="24082">MAGAITRVPLRLGKLIPQNTCLFLCDLQEKFRNNIQYFPQIVEIAGRLLKAFSLLELPVVATEQYPKGLGNTVAELSLAEHNVPVFDKTKFSMCLPPIQDIIKDKEIKSVVLCGIEAHVCVQQTALDLLESGLEVHVVVDACSSRSMTDRMYAFERMRDSGAFLTTSESVILGLAGGSSHPMFKQLQKIIWESAPDTGLLAARQKPLLAALADAGKDAKL</sequence>
<organism evidence="4">
    <name type="scientific">Scylla olivacea</name>
    <name type="common">Orange mud crab</name>
    <name type="synonym">Cancer olivacea</name>
    <dbReference type="NCBI Taxonomy" id="85551"/>
    <lineage>
        <taxon>Eukaryota</taxon>
        <taxon>Metazoa</taxon>
        <taxon>Ecdysozoa</taxon>
        <taxon>Arthropoda</taxon>
        <taxon>Crustacea</taxon>
        <taxon>Multicrustacea</taxon>
        <taxon>Malacostraca</taxon>
        <taxon>Eumalacostraca</taxon>
        <taxon>Eucarida</taxon>
        <taxon>Decapoda</taxon>
        <taxon>Pleocyemata</taxon>
        <taxon>Brachyura</taxon>
        <taxon>Eubrachyura</taxon>
        <taxon>Portunoidea</taxon>
        <taxon>Portunidae</taxon>
        <taxon>Portuninae</taxon>
        <taxon>Scylla</taxon>
    </lineage>
</organism>
<dbReference type="AlphaFoldDB" id="A0A0P4WBY9"/>
<dbReference type="InterPro" id="IPR050993">
    <property type="entry name" value="Isochorismatase_domain"/>
</dbReference>
<evidence type="ECO:0000256" key="2">
    <source>
        <dbReference type="ARBA" id="ARBA00040688"/>
    </source>
</evidence>
<accession>A0A0P4WBY9</accession>
<proteinExistence type="inferred from homology"/>
<dbReference type="CDD" id="cd01012">
    <property type="entry name" value="YcaC_related"/>
    <property type="match status" value="1"/>
</dbReference>
<evidence type="ECO:0000259" key="3">
    <source>
        <dbReference type="Pfam" id="PF00857"/>
    </source>
</evidence>
<dbReference type="InterPro" id="IPR036380">
    <property type="entry name" value="Isochorismatase-like_sf"/>
</dbReference>
<dbReference type="InterPro" id="IPR000868">
    <property type="entry name" value="Isochorismatase-like_dom"/>
</dbReference>
<comment type="similarity">
    <text evidence="1">Belongs to the isochorismatase family.</text>
</comment>
<dbReference type="Gene3D" id="3.40.50.850">
    <property type="entry name" value="Isochorismatase-like"/>
    <property type="match status" value="1"/>
</dbReference>
<dbReference type="EMBL" id="GDRN01054673">
    <property type="protein sequence ID" value="JAI66077.1"/>
    <property type="molecule type" value="Transcribed_RNA"/>
</dbReference>
<dbReference type="PANTHER" id="PTHR14119:SF17">
    <property type="entry name" value="ISOCHORISMATASE DOMAIN-CONTAINING PROTEIN 1"/>
    <property type="match status" value="1"/>
</dbReference>
<evidence type="ECO:0000256" key="1">
    <source>
        <dbReference type="ARBA" id="ARBA00006336"/>
    </source>
</evidence>
<dbReference type="Pfam" id="PF00857">
    <property type="entry name" value="Isochorismatase"/>
    <property type="match status" value="1"/>
</dbReference>
<reference evidence="4" key="1">
    <citation type="submission" date="2015-09" db="EMBL/GenBank/DDBJ databases">
        <title>Scylla olivacea transcriptome.</title>
        <authorList>
            <person name="Ikhwanuddin M."/>
        </authorList>
    </citation>
    <scope>NUCLEOTIDE SEQUENCE</scope>
</reference>
<dbReference type="SUPFAM" id="SSF52499">
    <property type="entry name" value="Isochorismatase-like hydrolases"/>
    <property type="match status" value="1"/>
</dbReference>
<evidence type="ECO:0000313" key="4">
    <source>
        <dbReference type="EMBL" id="JAI66077.1"/>
    </source>
</evidence>
<dbReference type="PANTHER" id="PTHR14119">
    <property type="entry name" value="HYDROLASE"/>
    <property type="match status" value="1"/>
</dbReference>
<protein>
    <recommendedName>
        <fullName evidence="2">Isochorismatase domain-containing protein 1</fullName>
    </recommendedName>
</protein>
<name>A0A0P4WBY9_SCYOL</name>